<dbReference type="EMBL" id="CP009622">
    <property type="protein sequence ID" value="AIU32197.1"/>
    <property type="molecule type" value="Genomic_DNA"/>
</dbReference>
<keyword evidence="3" id="KW-1185">Reference proteome</keyword>
<evidence type="ECO:0000313" key="2">
    <source>
        <dbReference type="EMBL" id="AIU32197.1"/>
    </source>
</evidence>
<dbReference type="SUPFAM" id="SSF55729">
    <property type="entry name" value="Acyl-CoA N-acyltransferases (Nat)"/>
    <property type="match status" value="1"/>
</dbReference>
<evidence type="ECO:0000313" key="3">
    <source>
        <dbReference type="Proteomes" id="UP000029910"/>
    </source>
</evidence>
<proteinExistence type="predicted"/>
<dbReference type="InterPro" id="IPR016181">
    <property type="entry name" value="Acyl_CoA_acyltransferase"/>
</dbReference>
<dbReference type="CDD" id="cd04301">
    <property type="entry name" value="NAT_SF"/>
    <property type="match status" value="1"/>
</dbReference>
<evidence type="ECO:0000259" key="1">
    <source>
        <dbReference type="Pfam" id="PF00583"/>
    </source>
</evidence>
<dbReference type="InterPro" id="IPR000182">
    <property type="entry name" value="GNAT_dom"/>
</dbReference>
<protein>
    <recommendedName>
        <fullName evidence="1">N-acetyltransferase domain-containing protein</fullName>
    </recommendedName>
</protein>
<name>A0ABM5RQB4_9CORY</name>
<dbReference type="Proteomes" id="UP000029910">
    <property type="component" value="Chromosome"/>
</dbReference>
<reference evidence="2 3" key="1">
    <citation type="journal article" date="2015" name="Genome Announc.">
        <title>Genome Sequence of Corynebacterium ulcerans Strain FRC11.</title>
        <authorList>
            <person name="Benevides Lde J."/>
            <person name="Viana M.V."/>
            <person name="Mariano D.C."/>
            <person name="Rocha Fde S."/>
            <person name="Bagano P.C."/>
            <person name="Folador E.L."/>
            <person name="Pereira F.L."/>
            <person name="Dorella F.A."/>
            <person name="Leal C.A."/>
            <person name="Carvalho A.F."/>
            <person name="Soares Sde C."/>
            <person name="Carneiro A."/>
            <person name="Ramos R."/>
            <person name="Badell-Ocando E."/>
            <person name="Guiso N."/>
            <person name="Silva A."/>
            <person name="Figueiredo H."/>
            <person name="Azevedo V."/>
            <person name="Guimaraes L.C."/>
        </authorList>
    </citation>
    <scope>NUCLEOTIDE SEQUENCE [LARGE SCALE GENOMIC DNA]</scope>
    <source>
        <strain evidence="3">FRC0011</strain>
    </source>
</reference>
<dbReference type="Pfam" id="PF00583">
    <property type="entry name" value="Acetyltransf_1"/>
    <property type="match status" value="1"/>
</dbReference>
<organism evidence="2 3">
    <name type="scientific">Corynebacterium ramonii</name>
    <dbReference type="NCBI Taxonomy" id="3026968"/>
    <lineage>
        <taxon>Bacteria</taxon>
        <taxon>Bacillati</taxon>
        <taxon>Actinomycetota</taxon>
        <taxon>Actinomycetes</taxon>
        <taxon>Mycobacteriales</taxon>
        <taxon>Corynebacteriaceae</taxon>
        <taxon>Corynebacterium</taxon>
    </lineage>
</organism>
<dbReference type="Gene3D" id="3.40.630.30">
    <property type="match status" value="1"/>
</dbReference>
<accession>A0ABM5RQB4</accession>
<gene>
    <name evidence="2" type="ORF">CulFRC11_0605</name>
</gene>
<sequence length="222" mass="24826">MITIATTDEQCREITTFLTNEMGPESLFLTFPRSPQDRYSLGYLVGCWDQDVLKGAAFIRPLCKEADTLIHNTNIEADTRHDAQTWLASRTLMVELIATTRQERRQGIAAKILSVVESIAISDGCKAILAVTENDRACSLFKKAGYLVFKPNVALALTCDKGAKPQVYGLIPPCDGTNLVLKELNNTDDFTFNVTHLYSRNSQNGDHVIRPITHNAFRLYEQ</sequence>
<feature type="domain" description="N-acetyltransferase" evidence="1">
    <location>
        <begin position="84"/>
        <end position="146"/>
    </location>
</feature>
<dbReference type="RefSeq" id="WP_023635306.1">
    <property type="nucleotide sequence ID" value="NZ_CP009622.1"/>
</dbReference>